<evidence type="ECO:0000259" key="7">
    <source>
        <dbReference type="PROSITE" id="PS51766"/>
    </source>
</evidence>
<dbReference type="Pfam" id="PF00404">
    <property type="entry name" value="Dockerin_1"/>
    <property type="match status" value="1"/>
</dbReference>
<evidence type="ECO:0000256" key="3">
    <source>
        <dbReference type="ARBA" id="ARBA00022801"/>
    </source>
</evidence>
<dbReference type="InterPro" id="IPR002105">
    <property type="entry name" value="Dockerin_1_rpt"/>
</dbReference>
<dbReference type="InterPro" id="IPR036852">
    <property type="entry name" value="Peptidase_S8/S53_dom_sf"/>
</dbReference>
<keyword evidence="4 5" id="KW-0720">Serine protease</keyword>
<dbReference type="PANTHER" id="PTHR43806">
    <property type="entry name" value="PEPTIDASE S8"/>
    <property type="match status" value="1"/>
</dbReference>
<dbReference type="SUPFAM" id="SSF63446">
    <property type="entry name" value="Type I dockerin domain"/>
    <property type="match status" value="1"/>
</dbReference>
<protein>
    <submittedName>
        <fullName evidence="8">S8 family serine peptidase</fullName>
    </submittedName>
</protein>
<sequence>MFCKKPSSALLMLVILGGIIFGFTDVSYAQADDNNPFIVVDQAREEMLKSAKEKISDQDLLKKSQSLKGQKKEKGDRKELSAETGKRYLVKFKEEIAMQEIFDIVNLYPYELLGMSEQRTFMIILEDLPDFEQRTSGIIEFIEADQVKKTSVIPSDTYYPNQWALPAINMPQAWDINKGSNSVYVAVIDTGVYRDHPDLVNADIRAGWDYYFDDFCYWDDDGHGTNVTGIIGAKTNNYLGIAGLNWDVAIVPLNVDSGGGITYTSDEIEAIYDATEIECDVINLSLGGSESSLAERNAVSYAISHGTIVVAAAGNDGTFAYDYPASYDGVISVGSVNRNLTRSVFSQYNNKIDVTAPGEDIYTTAFGLFADGQDYIYTDGTSFSAPYVSGVAALAVACKPSITVAEFEAALKATCTDLGSKGFDKYYGYGLINAEKLLQNFAAPTLQSIKITKPALKLVYTVGEPLDITGLEVTGTYSDSSKKVEQITSGNITGFDSSYPAVNQTLTITVGGKTVTFSVNIEKKVEAPTSGDVDGNGKVDILDVVLTINFVLEKSTYTQAEFDMADLNKDGALNIFDVMQMINIVLEKQ</sequence>
<dbReference type="Pfam" id="PF00082">
    <property type="entry name" value="Peptidase_S8"/>
    <property type="match status" value="1"/>
</dbReference>
<dbReference type="PRINTS" id="PR00723">
    <property type="entry name" value="SUBTILISIN"/>
</dbReference>
<feature type="active site" description="Charge relay system" evidence="5">
    <location>
        <position position="189"/>
    </location>
</feature>
<feature type="domain" description="Dockerin" evidence="7">
    <location>
        <begin position="526"/>
        <end position="589"/>
    </location>
</feature>
<dbReference type="Pfam" id="PF07523">
    <property type="entry name" value="Big_3"/>
    <property type="match status" value="1"/>
</dbReference>
<evidence type="ECO:0000256" key="6">
    <source>
        <dbReference type="RuleBase" id="RU003355"/>
    </source>
</evidence>
<dbReference type="Gene3D" id="3.40.50.200">
    <property type="entry name" value="Peptidase S8/S53 domain"/>
    <property type="match status" value="1"/>
</dbReference>
<dbReference type="PROSITE" id="PS00018">
    <property type="entry name" value="EF_HAND_1"/>
    <property type="match status" value="1"/>
</dbReference>
<dbReference type="PANTHER" id="PTHR43806:SF11">
    <property type="entry name" value="CEREVISIN-RELATED"/>
    <property type="match status" value="1"/>
</dbReference>
<feature type="active site" description="Charge relay system" evidence="5">
    <location>
        <position position="223"/>
    </location>
</feature>
<dbReference type="Gene3D" id="1.10.1330.10">
    <property type="entry name" value="Dockerin domain"/>
    <property type="match status" value="1"/>
</dbReference>
<keyword evidence="2 5" id="KW-0645">Protease</keyword>
<dbReference type="InterPro" id="IPR015500">
    <property type="entry name" value="Peptidase_S8_subtilisin-rel"/>
</dbReference>
<evidence type="ECO:0000313" key="8">
    <source>
        <dbReference type="EMBL" id="MCR6545724.1"/>
    </source>
</evidence>
<dbReference type="CDD" id="cd14256">
    <property type="entry name" value="Dockerin_I"/>
    <property type="match status" value="1"/>
</dbReference>
<dbReference type="InterPro" id="IPR050131">
    <property type="entry name" value="Peptidase_S8_subtilisin-like"/>
</dbReference>
<comment type="caution">
    <text evidence="8">The sequence shown here is derived from an EMBL/GenBank/DDBJ whole genome shotgun (WGS) entry which is preliminary data.</text>
</comment>
<dbReference type="PROSITE" id="PS51766">
    <property type="entry name" value="DOCKERIN"/>
    <property type="match status" value="1"/>
</dbReference>
<keyword evidence="3 5" id="KW-0378">Hydrolase</keyword>
<evidence type="ECO:0000256" key="5">
    <source>
        <dbReference type="PROSITE-ProRule" id="PRU01240"/>
    </source>
</evidence>
<dbReference type="Gene3D" id="2.60.40.3630">
    <property type="match status" value="1"/>
</dbReference>
<organism evidence="8 9">
    <name type="scientific">Dehalobacterium formicoaceticum</name>
    <dbReference type="NCBI Taxonomy" id="51515"/>
    <lineage>
        <taxon>Bacteria</taxon>
        <taxon>Bacillati</taxon>
        <taxon>Bacillota</taxon>
        <taxon>Clostridia</taxon>
        <taxon>Eubacteriales</taxon>
        <taxon>Peptococcaceae</taxon>
        <taxon>Dehalobacterium</taxon>
    </lineage>
</organism>
<dbReference type="InterPro" id="IPR018247">
    <property type="entry name" value="EF_Hand_1_Ca_BS"/>
</dbReference>
<dbReference type="PROSITE" id="PS00138">
    <property type="entry name" value="SUBTILASE_SER"/>
    <property type="match status" value="1"/>
</dbReference>
<evidence type="ECO:0000256" key="1">
    <source>
        <dbReference type="ARBA" id="ARBA00011073"/>
    </source>
</evidence>
<dbReference type="Proteomes" id="UP001524944">
    <property type="component" value="Unassembled WGS sequence"/>
</dbReference>
<dbReference type="InterPro" id="IPR000209">
    <property type="entry name" value="Peptidase_S8/S53_dom"/>
</dbReference>
<dbReference type="InterPro" id="IPR036439">
    <property type="entry name" value="Dockerin_dom_sf"/>
</dbReference>
<dbReference type="EMBL" id="JANPWE010000004">
    <property type="protein sequence ID" value="MCR6545724.1"/>
    <property type="molecule type" value="Genomic_DNA"/>
</dbReference>
<gene>
    <name evidence="8" type="ORF">NVS47_09415</name>
</gene>
<dbReference type="RefSeq" id="WP_089610937.1">
    <property type="nucleotide sequence ID" value="NZ_CP022121.1"/>
</dbReference>
<evidence type="ECO:0000313" key="9">
    <source>
        <dbReference type="Proteomes" id="UP001524944"/>
    </source>
</evidence>
<name>A0ABT1Y747_9FIRM</name>
<dbReference type="PROSITE" id="PS51892">
    <property type="entry name" value="SUBTILASE"/>
    <property type="match status" value="1"/>
</dbReference>
<dbReference type="SUPFAM" id="SSF52743">
    <property type="entry name" value="Subtilisin-like"/>
    <property type="match status" value="1"/>
</dbReference>
<feature type="active site" description="Charge relay system" evidence="5">
    <location>
        <position position="382"/>
    </location>
</feature>
<accession>A0ABT1Y747</accession>
<reference evidence="8 9" key="1">
    <citation type="submission" date="2022-08" db="EMBL/GenBank/DDBJ databases">
        <title>Proteogenomics of the novel Dehalobacterium formicoaceticum strain EZ94 highlights a key role of methyltransferases during anaerobic dichloromethane degradation.</title>
        <authorList>
            <person name="Wasmund K."/>
        </authorList>
    </citation>
    <scope>NUCLEOTIDE SEQUENCE [LARGE SCALE GENOMIC DNA]</scope>
    <source>
        <strain evidence="8 9">EZ94</strain>
    </source>
</reference>
<dbReference type="InterPro" id="IPR022398">
    <property type="entry name" value="Peptidase_S8_His-AS"/>
</dbReference>
<dbReference type="PROSITE" id="PS00137">
    <property type="entry name" value="SUBTILASE_HIS"/>
    <property type="match status" value="1"/>
</dbReference>
<evidence type="ECO:0000256" key="4">
    <source>
        <dbReference type="ARBA" id="ARBA00022825"/>
    </source>
</evidence>
<dbReference type="InterPro" id="IPR023827">
    <property type="entry name" value="Peptidase_S8_Asp-AS"/>
</dbReference>
<keyword evidence="9" id="KW-1185">Reference proteome</keyword>
<dbReference type="InterPro" id="IPR022038">
    <property type="entry name" value="Ig-like_bact"/>
</dbReference>
<dbReference type="PROSITE" id="PS00136">
    <property type="entry name" value="SUBTILASE_ASP"/>
    <property type="match status" value="1"/>
</dbReference>
<comment type="similarity">
    <text evidence="1 5 6">Belongs to the peptidase S8 family.</text>
</comment>
<proteinExistence type="inferred from homology"/>
<evidence type="ECO:0000256" key="2">
    <source>
        <dbReference type="ARBA" id="ARBA00022670"/>
    </source>
</evidence>
<dbReference type="InterPro" id="IPR016134">
    <property type="entry name" value="Dockerin_dom"/>
</dbReference>
<dbReference type="InterPro" id="IPR023828">
    <property type="entry name" value="Peptidase_S8_Ser-AS"/>
</dbReference>